<keyword evidence="1" id="KW-1133">Transmembrane helix</keyword>
<keyword evidence="1" id="KW-0472">Membrane</keyword>
<evidence type="ECO:0000313" key="2">
    <source>
        <dbReference type="EMBL" id="MDU9694012.1"/>
    </source>
</evidence>
<evidence type="ECO:0000313" key="3">
    <source>
        <dbReference type="Proteomes" id="UP001269400"/>
    </source>
</evidence>
<accession>A0AAX6NDT1</accession>
<reference evidence="2" key="1">
    <citation type="journal article" date="2022" name="J Environ Chem Eng">
        <title>Biodegradation of petroleum oil using a constructed nonpathogenic and heavy metal-tolerant bacterial consortium isolated from marine sponges.</title>
        <authorList>
            <person name="Dechsakulwatana C."/>
            <person name="Rungsihiranrut A."/>
            <person name="Muangchinda C."/>
            <person name="Ningthoujam R."/>
            <person name="Klankeo P."/>
            <person name="Pinyakong O."/>
        </authorList>
    </citation>
    <scope>NUCLEOTIDE SEQUENCE</scope>
    <source>
        <strain evidence="2">TL01-2</strain>
    </source>
</reference>
<organism evidence="2 3">
    <name type="scientific">Priestia aryabhattai</name>
    <name type="common">Bacillus aryabhattai</name>
    <dbReference type="NCBI Taxonomy" id="412384"/>
    <lineage>
        <taxon>Bacteria</taxon>
        <taxon>Bacillati</taxon>
        <taxon>Bacillota</taxon>
        <taxon>Bacilli</taxon>
        <taxon>Bacillales</taxon>
        <taxon>Bacillaceae</taxon>
        <taxon>Priestia</taxon>
    </lineage>
</organism>
<feature type="transmembrane region" description="Helical" evidence="1">
    <location>
        <begin position="113"/>
        <end position="133"/>
    </location>
</feature>
<dbReference type="RefSeq" id="WP_316911228.1">
    <property type="nucleotide sequence ID" value="NZ_JAPTGD010000002.1"/>
</dbReference>
<dbReference type="AlphaFoldDB" id="A0AAX6NDT1"/>
<reference evidence="2" key="2">
    <citation type="submission" date="2022-12" db="EMBL/GenBank/DDBJ databases">
        <authorList>
            <person name="Dechsakulwatana C."/>
            <person name="Rungsihiranrut A."/>
            <person name="Muangchinda C."/>
            <person name="Ningthoujam R."/>
            <person name="Klankeo P."/>
            <person name="Pinyakong O."/>
        </authorList>
    </citation>
    <scope>NUCLEOTIDE SEQUENCE</scope>
    <source>
        <strain evidence="2">TL01-2</strain>
    </source>
</reference>
<proteinExistence type="predicted"/>
<feature type="transmembrane region" description="Helical" evidence="1">
    <location>
        <begin position="74"/>
        <end position="101"/>
    </location>
</feature>
<keyword evidence="1" id="KW-0812">Transmembrane</keyword>
<name>A0AAX6NDT1_PRIAR</name>
<feature type="transmembrane region" description="Helical" evidence="1">
    <location>
        <begin position="194"/>
        <end position="217"/>
    </location>
</feature>
<gene>
    <name evidence="2" type="ORF">O0Q50_22785</name>
</gene>
<dbReference type="PROSITE" id="PS51257">
    <property type="entry name" value="PROKAR_LIPOPROTEIN"/>
    <property type="match status" value="1"/>
</dbReference>
<sequence>MKKIFIKKGVFFLWILLWLSILLACSYSGAQSNYRNHLTLDVVAADVISYTLLFGIIFILAGNKPINQLFKQSYLNNVTAFAIFASVNAPMFSLAASLYNYSQESFKVIYSHLIWYEVIPNVIFFIVYLWVALKNIYLTPKTESRTFKFTRSKIHLFVMSGFIAINLFSIPPLVRKTVRITVFHYELPLSQYKYLVPVSLLPVIIVSFAYYAVWATFIRRKDRKTNKV</sequence>
<protein>
    <submittedName>
        <fullName evidence="2">Uncharacterized protein</fullName>
    </submittedName>
</protein>
<feature type="transmembrane region" description="Helical" evidence="1">
    <location>
        <begin position="40"/>
        <end position="62"/>
    </location>
</feature>
<evidence type="ECO:0000256" key="1">
    <source>
        <dbReference type="SAM" id="Phobius"/>
    </source>
</evidence>
<dbReference type="EMBL" id="JAPTGD010000002">
    <property type="protein sequence ID" value="MDU9694012.1"/>
    <property type="molecule type" value="Genomic_DNA"/>
</dbReference>
<feature type="transmembrane region" description="Helical" evidence="1">
    <location>
        <begin position="154"/>
        <end position="174"/>
    </location>
</feature>
<dbReference type="Proteomes" id="UP001269400">
    <property type="component" value="Unassembled WGS sequence"/>
</dbReference>
<comment type="caution">
    <text evidence="2">The sequence shown here is derived from an EMBL/GenBank/DDBJ whole genome shotgun (WGS) entry which is preliminary data.</text>
</comment>